<dbReference type="InterPro" id="IPR043128">
    <property type="entry name" value="Rev_trsase/Diguanyl_cyclase"/>
</dbReference>
<proteinExistence type="predicted"/>
<feature type="transmembrane region" description="Helical" evidence="4">
    <location>
        <begin position="130"/>
        <end position="147"/>
    </location>
</feature>
<keyword evidence="4" id="KW-1133">Transmembrane helix</keyword>
<keyword evidence="4" id="KW-0812">Transmembrane</keyword>
<dbReference type="SUPFAM" id="SSF55073">
    <property type="entry name" value="Nucleotide cyclase"/>
    <property type="match status" value="1"/>
</dbReference>
<dbReference type="Gene3D" id="3.30.70.270">
    <property type="match status" value="1"/>
</dbReference>
<feature type="domain" description="GGDEF" evidence="5">
    <location>
        <begin position="324"/>
        <end position="458"/>
    </location>
</feature>
<accession>A0A3N9TCU8</accession>
<gene>
    <name evidence="6" type="ORF">EES38_17330</name>
</gene>
<comment type="cofactor">
    <cofactor evidence="1">
        <name>Mg(2+)</name>
        <dbReference type="ChEBI" id="CHEBI:18420"/>
    </cofactor>
</comment>
<name>A0A3N9TCU8_9VIBR</name>
<evidence type="ECO:0000256" key="4">
    <source>
        <dbReference type="SAM" id="Phobius"/>
    </source>
</evidence>
<comment type="catalytic activity">
    <reaction evidence="3">
        <text>2 GTP = 3',3'-c-di-GMP + 2 diphosphate</text>
        <dbReference type="Rhea" id="RHEA:24898"/>
        <dbReference type="ChEBI" id="CHEBI:33019"/>
        <dbReference type="ChEBI" id="CHEBI:37565"/>
        <dbReference type="ChEBI" id="CHEBI:58805"/>
        <dbReference type="EC" id="2.7.7.65"/>
    </reaction>
</comment>
<sequence length="467" mass="52160">MSFSSIENLPLKEKKNSLIIKSIGFGRVCNILALLFSACIVSGYIFSIPDLYRPFHDGPATNPLTALCLILLSLFSVLRQINSKLKYHLLPYLVIGLVIFKLIWHTDYSWLSEWLLTDEAKLHVAEHNAMGLNTSIMLLLLAVAKIFQQTNHSYYYQSTLLLSLVAPSLALTGYVYHSDSLYGSMSLSTMIGGYLLCVGAMASSANKAIFRLWLKDSIVGKIARLQIIVGVSFCFILGFICRHELQQGSISAVFPAYVAVVCWLVLFLTAFSSHILNKSERQKKQYEQELIYSARLDPLTGILNRRGFQEELNKERSRQRRYGGVISVLMIDIDYFKRVNDTFGHDVGDEIIKTVATIAKTSVRCTDIVCRYGGEEIIVALPKTSLSQATLVAYKIKNAIAQQDMSVFTGKPHHQTVSIGCAAIKQDTASIDVVFKNADLALYQAKRNGRNRVVSEIEVEGENTSKE</sequence>
<dbReference type="NCBIfam" id="TIGR00254">
    <property type="entry name" value="GGDEF"/>
    <property type="match status" value="1"/>
</dbReference>
<dbReference type="OrthoDB" id="9759607at2"/>
<protein>
    <recommendedName>
        <fullName evidence="2">diguanylate cyclase</fullName>
        <ecNumber evidence="2">2.7.7.65</ecNumber>
    </recommendedName>
</protein>
<dbReference type="AlphaFoldDB" id="A0A3N9TCU8"/>
<dbReference type="GO" id="GO:0052621">
    <property type="term" value="F:diguanylate cyclase activity"/>
    <property type="evidence" value="ECO:0007669"/>
    <property type="project" value="UniProtKB-EC"/>
</dbReference>
<dbReference type="SMART" id="SM00267">
    <property type="entry name" value="GGDEF"/>
    <property type="match status" value="1"/>
</dbReference>
<dbReference type="PROSITE" id="PS50887">
    <property type="entry name" value="GGDEF"/>
    <property type="match status" value="1"/>
</dbReference>
<evidence type="ECO:0000256" key="1">
    <source>
        <dbReference type="ARBA" id="ARBA00001946"/>
    </source>
</evidence>
<feature type="transmembrane region" description="Helical" evidence="4">
    <location>
        <begin position="252"/>
        <end position="276"/>
    </location>
</feature>
<dbReference type="CDD" id="cd01949">
    <property type="entry name" value="GGDEF"/>
    <property type="match status" value="1"/>
</dbReference>
<comment type="caution">
    <text evidence="6">The sequence shown here is derived from an EMBL/GenBank/DDBJ whole genome shotgun (WGS) entry which is preliminary data.</text>
</comment>
<dbReference type="RefSeq" id="WP_124938468.1">
    <property type="nucleotide sequence ID" value="NZ_RJVQ01000009.1"/>
</dbReference>
<reference evidence="6 7" key="1">
    <citation type="submission" date="2018-11" db="EMBL/GenBank/DDBJ databases">
        <title>Vibrio LJC006 sp. nov., isolated from seawater during the bloom of the enteromorpha.</title>
        <authorList>
            <person name="Liang J."/>
        </authorList>
    </citation>
    <scope>NUCLEOTIDE SEQUENCE [LARGE SCALE GENOMIC DNA]</scope>
    <source>
        <strain evidence="6 7">LJC006</strain>
    </source>
</reference>
<dbReference type="FunFam" id="3.30.70.270:FF:000001">
    <property type="entry name" value="Diguanylate cyclase domain protein"/>
    <property type="match status" value="1"/>
</dbReference>
<feature type="transmembrane region" description="Helical" evidence="4">
    <location>
        <begin position="182"/>
        <end position="202"/>
    </location>
</feature>
<dbReference type="Proteomes" id="UP000281112">
    <property type="component" value="Unassembled WGS sequence"/>
</dbReference>
<dbReference type="Pfam" id="PF00990">
    <property type="entry name" value="GGDEF"/>
    <property type="match status" value="1"/>
</dbReference>
<feature type="transmembrane region" description="Helical" evidence="4">
    <location>
        <begin position="60"/>
        <end position="78"/>
    </location>
</feature>
<feature type="transmembrane region" description="Helical" evidence="4">
    <location>
        <begin position="222"/>
        <end position="240"/>
    </location>
</feature>
<dbReference type="EMBL" id="RJVQ01000009">
    <property type="protein sequence ID" value="RQW61870.1"/>
    <property type="molecule type" value="Genomic_DNA"/>
</dbReference>
<dbReference type="PANTHER" id="PTHR45138:SF9">
    <property type="entry name" value="DIGUANYLATE CYCLASE DGCM-RELATED"/>
    <property type="match status" value="1"/>
</dbReference>
<evidence type="ECO:0000313" key="6">
    <source>
        <dbReference type="EMBL" id="RQW61870.1"/>
    </source>
</evidence>
<keyword evidence="4" id="KW-0472">Membrane</keyword>
<dbReference type="PANTHER" id="PTHR45138">
    <property type="entry name" value="REGULATORY COMPONENTS OF SENSORY TRANSDUCTION SYSTEM"/>
    <property type="match status" value="1"/>
</dbReference>
<dbReference type="InterPro" id="IPR050469">
    <property type="entry name" value="Diguanylate_Cyclase"/>
</dbReference>
<evidence type="ECO:0000256" key="3">
    <source>
        <dbReference type="ARBA" id="ARBA00034247"/>
    </source>
</evidence>
<evidence type="ECO:0000256" key="2">
    <source>
        <dbReference type="ARBA" id="ARBA00012528"/>
    </source>
</evidence>
<evidence type="ECO:0000259" key="5">
    <source>
        <dbReference type="PROSITE" id="PS50887"/>
    </source>
</evidence>
<dbReference type="InterPro" id="IPR029787">
    <property type="entry name" value="Nucleotide_cyclase"/>
</dbReference>
<organism evidence="6 7">
    <name type="scientific">Vibrio viridaestus</name>
    <dbReference type="NCBI Taxonomy" id="2487322"/>
    <lineage>
        <taxon>Bacteria</taxon>
        <taxon>Pseudomonadati</taxon>
        <taxon>Pseudomonadota</taxon>
        <taxon>Gammaproteobacteria</taxon>
        <taxon>Vibrionales</taxon>
        <taxon>Vibrionaceae</taxon>
        <taxon>Vibrio</taxon>
    </lineage>
</organism>
<feature type="transmembrane region" description="Helical" evidence="4">
    <location>
        <begin position="90"/>
        <end position="110"/>
    </location>
</feature>
<keyword evidence="7" id="KW-1185">Reference proteome</keyword>
<dbReference type="InterPro" id="IPR000160">
    <property type="entry name" value="GGDEF_dom"/>
</dbReference>
<dbReference type="EC" id="2.7.7.65" evidence="2"/>
<feature type="transmembrane region" description="Helical" evidence="4">
    <location>
        <begin position="154"/>
        <end position="176"/>
    </location>
</feature>
<evidence type="ECO:0000313" key="7">
    <source>
        <dbReference type="Proteomes" id="UP000281112"/>
    </source>
</evidence>
<feature type="transmembrane region" description="Helical" evidence="4">
    <location>
        <begin position="24"/>
        <end position="48"/>
    </location>
</feature>